<accession>A0A0F9GQ39</accession>
<proteinExistence type="predicted"/>
<sequence>MALIEIEIMLKWENGVSFEMTEKEDDGAVVSIIKVEENANIASIWPHIREVCKAQIEGYLNRVGDEMKS</sequence>
<gene>
    <name evidence="1" type="ORF">LCGC14_2093510</name>
</gene>
<organism evidence="1">
    <name type="scientific">marine sediment metagenome</name>
    <dbReference type="NCBI Taxonomy" id="412755"/>
    <lineage>
        <taxon>unclassified sequences</taxon>
        <taxon>metagenomes</taxon>
        <taxon>ecological metagenomes</taxon>
    </lineage>
</organism>
<protein>
    <submittedName>
        <fullName evidence="1">Uncharacterized protein</fullName>
    </submittedName>
</protein>
<dbReference type="EMBL" id="LAZR01025549">
    <property type="protein sequence ID" value="KKL71580.1"/>
    <property type="molecule type" value="Genomic_DNA"/>
</dbReference>
<evidence type="ECO:0000313" key="1">
    <source>
        <dbReference type="EMBL" id="KKL71580.1"/>
    </source>
</evidence>
<reference evidence="1" key="1">
    <citation type="journal article" date="2015" name="Nature">
        <title>Complex archaea that bridge the gap between prokaryotes and eukaryotes.</title>
        <authorList>
            <person name="Spang A."/>
            <person name="Saw J.H."/>
            <person name="Jorgensen S.L."/>
            <person name="Zaremba-Niedzwiedzka K."/>
            <person name="Martijn J."/>
            <person name="Lind A.E."/>
            <person name="van Eijk R."/>
            <person name="Schleper C."/>
            <person name="Guy L."/>
            <person name="Ettema T.J."/>
        </authorList>
    </citation>
    <scope>NUCLEOTIDE SEQUENCE</scope>
</reference>
<dbReference type="AlphaFoldDB" id="A0A0F9GQ39"/>
<name>A0A0F9GQ39_9ZZZZ</name>
<comment type="caution">
    <text evidence="1">The sequence shown here is derived from an EMBL/GenBank/DDBJ whole genome shotgun (WGS) entry which is preliminary data.</text>
</comment>